<evidence type="ECO:0000313" key="9">
    <source>
        <dbReference type="EMBL" id="XDI35902.1"/>
    </source>
</evidence>
<evidence type="ECO:0000256" key="1">
    <source>
        <dbReference type="ARBA" id="ARBA00004651"/>
    </source>
</evidence>
<dbReference type="Gene3D" id="1.20.1250.20">
    <property type="entry name" value="MFS general substrate transporter like domains"/>
    <property type="match status" value="2"/>
</dbReference>
<comment type="subcellular location">
    <subcellularLocation>
        <location evidence="1">Cell membrane</location>
        <topology evidence="1">Multi-pass membrane protein</topology>
    </subcellularLocation>
</comment>
<dbReference type="PANTHER" id="PTHR43124">
    <property type="entry name" value="PURINE EFFLUX PUMP PBUE"/>
    <property type="match status" value="1"/>
</dbReference>
<name>A0AB39BPX9_9BACI</name>
<evidence type="ECO:0000256" key="3">
    <source>
        <dbReference type="ARBA" id="ARBA00022475"/>
    </source>
</evidence>
<dbReference type="AlphaFoldDB" id="A0AB39BPX9"/>
<dbReference type="GO" id="GO:0022857">
    <property type="term" value="F:transmembrane transporter activity"/>
    <property type="evidence" value="ECO:0007669"/>
    <property type="project" value="InterPro"/>
</dbReference>
<feature type="transmembrane region" description="Helical" evidence="7">
    <location>
        <begin position="70"/>
        <end position="89"/>
    </location>
</feature>
<keyword evidence="4 7" id="KW-0812">Transmembrane</keyword>
<keyword evidence="6 7" id="KW-0472">Membrane</keyword>
<dbReference type="PRINTS" id="PR01035">
    <property type="entry name" value="TCRTETA"/>
</dbReference>
<feature type="transmembrane region" description="Helical" evidence="7">
    <location>
        <begin position="156"/>
        <end position="178"/>
    </location>
</feature>
<feature type="transmembrane region" description="Helical" evidence="7">
    <location>
        <begin position="355"/>
        <end position="375"/>
    </location>
</feature>
<dbReference type="GO" id="GO:0005886">
    <property type="term" value="C:plasma membrane"/>
    <property type="evidence" value="ECO:0007669"/>
    <property type="project" value="UniProtKB-SubCell"/>
</dbReference>
<keyword evidence="3" id="KW-1003">Cell membrane</keyword>
<dbReference type="SUPFAM" id="SSF103473">
    <property type="entry name" value="MFS general substrate transporter"/>
    <property type="match status" value="1"/>
</dbReference>
<sequence length="388" mass="41739">MDKRVYLLTIVSFVVGLVELILGGILDLVASDLGVTLGQVGMLISIFSLVFAIFGPILLTATAKMERKKLTLIALVVFFFANLLAVLSTGYMMLLIARVISAMSGALLIALCVTIASNIVTEQYRARAIGIVFMGISASLVLGVPAGLMLGNAFGWRAPFIMITALAALSFIGVYFLMDRIQPKPGISIKKQLQTLKNRKILLIQLTSFLFLAGHLTLYAYLTPFLRMTMGMDGTWISIMYLIFGIAAIIGGGVGGMLSDRYGTKPTIVGVIIVFAISIFTIPYTTSVLPLFLIVMVIWSMLSWAITPAIQSYLIETAPETSDIQQSLNNSALHFGIAFGSMVGGIVIEQSSVEMNATVGGVFVLFSLGVVLMSMMRRKNKAVSTTAA</sequence>
<feature type="domain" description="Major facilitator superfamily (MFS) profile" evidence="8">
    <location>
        <begin position="4"/>
        <end position="381"/>
    </location>
</feature>
<feature type="transmembrane region" description="Helical" evidence="7">
    <location>
        <begin position="331"/>
        <end position="349"/>
    </location>
</feature>
<dbReference type="InterPro" id="IPR001958">
    <property type="entry name" value="Tet-R_TetA/multi-R_MdtG-like"/>
</dbReference>
<feature type="transmembrane region" description="Helical" evidence="7">
    <location>
        <begin position="201"/>
        <end position="222"/>
    </location>
</feature>
<dbReference type="Pfam" id="PF07690">
    <property type="entry name" value="MFS_1"/>
    <property type="match status" value="1"/>
</dbReference>
<dbReference type="PROSITE" id="PS50850">
    <property type="entry name" value="MFS"/>
    <property type="match status" value="1"/>
</dbReference>
<accession>A0AB39BPX9</accession>
<feature type="transmembrane region" description="Helical" evidence="7">
    <location>
        <begin position="5"/>
        <end position="26"/>
    </location>
</feature>
<dbReference type="InterPro" id="IPR050189">
    <property type="entry name" value="MFS_Efflux_Transporters"/>
</dbReference>
<dbReference type="EMBL" id="CP162551">
    <property type="protein sequence ID" value="XDI35902.1"/>
    <property type="molecule type" value="Genomic_DNA"/>
</dbReference>
<evidence type="ECO:0000256" key="4">
    <source>
        <dbReference type="ARBA" id="ARBA00022692"/>
    </source>
</evidence>
<protein>
    <submittedName>
        <fullName evidence="9">MFS transporter</fullName>
    </submittedName>
</protein>
<organism evidence="9">
    <name type="scientific">Alkalihalophilus sp. As8PL</name>
    <dbReference type="NCBI Taxonomy" id="3237103"/>
    <lineage>
        <taxon>Bacteria</taxon>
        <taxon>Bacillati</taxon>
        <taxon>Bacillota</taxon>
        <taxon>Bacilli</taxon>
        <taxon>Bacillales</taxon>
        <taxon>Bacillaceae</taxon>
        <taxon>Alkalihalophilus</taxon>
    </lineage>
</organism>
<feature type="transmembrane region" description="Helical" evidence="7">
    <location>
        <begin position="38"/>
        <end position="58"/>
    </location>
</feature>
<feature type="transmembrane region" description="Helical" evidence="7">
    <location>
        <begin position="128"/>
        <end position="150"/>
    </location>
</feature>
<dbReference type="PANTHER" id="PTHR43124:SF10">
    <property type="entry name" value="PURINE EFFLUX PUMP PBUE"/>
    <property type="match status" value="1"/>
</dbReference>
<evidence type="ECO:0000256" key="5">
    <source>
        <dbReference type="ARBA" id="ARBA00022989"/>
    </source>
</evidence>
<dbReference type="RefSeq" id="WP_368503418.1">
    <property type="nucleotide sequence ID" value="NZ_CP162551.1"/>
</dbReference>
<proteinExistence type="predicted"/>
<evidence type="ECO:0000256" key="6">
    <source>
        <dbReference type="ARBA" id="ARBA00023136"/>
    </source>
</evidence>
<feature type="transmembrane region" description="Helical" evidence="7">
    <location>
        <begin position="234"/>
        <end position="255"/>
    </location>
</feature>
<keyword evidence="5 7" id="KW-1133">Transmembrane helix</keyword>
<dbReference type="InterPro" id="IPR020846">
    <property type="entry name" value="MFS_dom"/>
</dbReference>
<dbReference type="CDD" id="cd17324">
    <property type="entry name" value="MFS_NepI_like"/>
    <property type="match status" value="1"/>
</dbReference>
<reference evidence="9" key="1">
    <citation type="submission" date="2024-07" db="EMBL/GenBank/DDBJ databases">
        <title>Identification and characteristics of an arsenic-resistant bacterial isolate, which belongs to a novel species.</title>
        <authorList>
            <person name="Juszczyk A."/>
            <person name="Kowalczyk A."/>
            <person name="Was K."/>
            <person name="Kosowicz W."/>
            <person name="Budzyn A."/>
            <person name="Latowski D."/>
        </authorList>
    </citation>
    <scope>NUCLEOTIDE SEQUENCE</scope>
    <source>
        <strain evidence="9">As8PL</strain>
    </source>
</reference>
<evidence type="ECO:0000256" key="7">
    <source>
        <dbReference type="SAM" id="Phobius"/>
    </source>
</evidence>
<keyword evidence="2" id="KW-0813">Transport</keyword>
<dbReference type="InterPro" id="IPR011701">
    <property type="entry name" value="MFS"/>
</dbReference>
<gene>
    <name evidence="9" type="ORF">AB3N04_14490</name>
</gene>
<feature type="transmembrane region" description="Helical" evidence="7">
    <location>
        <begin position="291"/>
        <end position="310"/>
    </location>
</feature>
<evidence type="ECO:0000259" key="8">
    <source>
        <dbReference type="PROSITE" id="PS50850"/>
    </source>
</evidence>
<feature type="transmembrane region" description="Helical" evidence="7">
    <location>
        <begin position="95"/>
        <end position="116"/>
    </location>
</feature>
<dbReference type="InterPro" id="IPR036259">
    <property type="entry name" value="MFS_trans_sf"/>
</dbReference>
<feature type="transmembrane region" description="Helical" evidence="7">
    <location>
        <begin position="267"/>
        <end position="285"/>
    </location>
</feature>
<evidence type="ECO:0000256" key="2">
    <source>
        <dbReference type="ARBA" id="ARBA00022448"/>
    </source>
</evidence>